<evidence type="ECO:0000259" key="6">
    <source>
        <dbReference type="Pfam" id="PF16206"/>
    </source>
</evidence>
<dbReference type="Pfam" id="PF12783">
    <property type="entry name" value="Sec7-like_HUS"/>
    <property type="match status" value="1"/>
</dbReference>
<dbReference type="STRING" id="106004.A0A1Y2FG04"/>
<name>A0A1Y2FG04_9BASI</name>
<gene>
    <name evidence="8" type="ORF">BCR35DRAFT_331252</name>
</gene>
<sequence>MSTQQLALLQADYQALAKEAGRRESNVREAAEKAHQLLKSSRDQALADLRADPPPPTQPLYQPIFLASATRNVKVIALAVSALQRLIASGAGLVKQILDTLEQVIPQGVEIQLKILQTLVSLLTTTLAGAGERKGERLVQGEELGQALELSHRLSTSKIPVVASTASATLRQLFMFVFERVGEEDALVSAAHSVEDPALLANLPPSCFTLDVPPSEHDAAAPVIPIEEGKEEEGKKAKSIALRPAARDAYLLLEDLCLLISGSADGGPDGEPSFLRWGSLSRTFGLELVESIVTPRTPPRPPSAPLSPPHPLPLLSTTPNLFDRFNNLLLPLTLRLTRVVFLLLKQFSDLLALESEVFLTMFVRVIGPGDKGEGEGGHPSGPGAGNSPLWMRVLALEIFRGLCGDFQLMTKFYQRYDATKVKNGGGSSVFSDLMTAFNRLATEKPQALGSGAAVVYAAGMLDSAMETGVWLAGAAGSVVGSSVGAVAGAVAPGLSVQGSTLKLQCIDQLDKADAPPIPETYIFLLALQCLSSLSDGFATYTLSTYSSIISSRPRAAGEAASRAPSAIDWTTLDPSSDPKLAALVTVKDMAETSWPAFLASFSFFIATNLDDDLFADVVSALQNFTSVCGVLGLGTPREAFLTSLCKFAMPPAVVSHIASTSNPSSNHHDSTTASQLKTATSSVISAGVESLGLGGATPNPIGLSSRNFACLKALISVAHYLAGSLDATWFAVFETLQNAEFVVRTNAARAGRKRSAAGGGGGGGGGGGSPAVPATPPRGGGGSGPTPMSPSTSGSGSNAPSTKLPILPSESDEQSILQSISKLFEVSRALDDQAFKWFVGALCRLNGEMIGIPMTEDGAVMEVGSSASSLPSPGEAPSQSAGQNEARSRRRTSGITTIRSQRLGEKSFGISKLGVVSLLNVHRLIYREPRMGWDVITSHLLLVQHYVVAPPSIRLQAAEVLDSILVVAPKNLSTGGTDLQQRVQTQVLVALAEQAEPSLRPQSSTDIEIRRMALDSLFKILESNGHSFISGWERIFHVLRTACPSPLLLHSLTAPASPLPDGAPASNNAPYPSQSLDTITEDDSPAALGRPAATTSYFGGAPTESKAARTPVLVRTSFPSLQLICTDFLGGLTVEELRDCISTLAEFGKQADDVNVALTAGGLLWSVSDHLQAKRKDGENDGAHGELWMYLLHQLLGLCQDSRQEVRDGAITTIFRSISLYGSTLSKATWDATLWEVVFPLVESISSSIQARNRLVVERTEEGGPPAPGEELVTQPNGSPIRLIDKQWDDSKTLALRSTGNVFFEYLPVIVKTGRYEETWAAFIGHLKRSFIEDRPQAATAAMQSLEKVLSVSLDGGEASRIASSWEVAWSAWDEIGYSIDSLSHSASPSQGGGADLRKTFTQISLEAYIRCVLPIYTPPYIAFDLTRIHRLLAILKSVLTFSRSPDYRPDVDSLTPLQIAILEIIAVINLEVPGAASAVLSDLSEYLTLAFVAAFDAETDGGRFRSQRISYIALSKETMPHVLYLFQKYKDDVSIYEQGAVERMLAAYAIPIKLKHDCPAPAKFSSAELLWKTATVNFLKAVKDCVATLQVIGSNLPEASYEGIWRQIVEGFKGGLLADTDHAVEQTFEERHQEENFDLALLVSLEQDVLPFIGASLVPDDLIRRLGKYLQTASRLYELDLPDSGASTPPTPTKGDRRGSKTGSGVAKGRDMYGTTAEVIEVGRERFAYWCFDLLFLLCSDSMEGHDIERRRIASLCLPSLLNRCTAVIRTYVADAPLRGKMPFPRVRQEELIFVLQKLHGCRLREGSLWASTQADPSSAAASSTLDTSLPLAQLVRSALLRSPRAHLYELHHQFTSLLSLSTTSPSITSAYIPYRRIVGSDEDDAIAFKGLPEGFKVQRIGRAGETEVGEGDVVQLALACLKLVGEEIGCGGSEEVDSV</sequence>
<dbReference type="Pfam" id="PF16213">
    <property type="entry name" value="DCB"/>
    <property type="match status" value="1"/>
</dbReference>
<feature type="compositionally biased region" description="Polar residues" evidence="4">
    <location>
        <begin position="865"/>
        <end position="885"/>
    </location>
</feature>
<comment type="caution">
    <text evidence="8">The sequence shown here is derived from an EMBL/GenBank/DDBJ whole genome shotgun (WGS) entry which is preliminary data.</text>
</comment>
<accession>A0A1Y2FG04</accession>
<evidence type="ECO:0000256" key="1">
    <source>
        <dbReference type="ARBA" id="ARBA00008144"/>
    </source>
</evidence>
<feature type="region of interest" description="Disordered" evidence="4">
    <location>
        <begin position="1059"/>
        <end position="1103"/>
    </location>
</feature>
<feature type="domain" description="Mon2/Sec7/BIG1-like dimerisation and cyclophilin-binding" evidence="7">
    <location>
        <begin position="4"/>
        <end position="185"/>
    </location>
</feature>
<dbReference type="InterPro" id="IPR032629">
    <property type="entry name" value="DCB_dom"/>
</dbReference>
<evidence type="ECO:0000313" key="9">
    <source>
        <dbReference type="Proteomes" id="UP000193467"/>
    </source>
</evidence>
<dbReference type="GO" id="GO:0005794">
    <property type="term" value="C:Golgi apparatus"/>
    <property type="evidence" value="ECO:0007669"/>
    <property type="project" value="UniProtKB-ARBA"/>
</dbReference>
<dbReference type="Pfam" id="PF16206">
    <property type="entry name" value="Mon2_C"/>
    <property type="match status" value="2"/>
</dbReference>
<feature type="domain" description="Mon2/Sec7/BIG1-like HUS" evidence="5">
    <location>
        <begin position="246"/>
        <end position="420"/>
    </location>
</feature>
<keyword evidence="3" id="KW-0653">Protein transport</keyword>
<dbReference type="EMBL" id="MCGR01000020">
    <property type="protein sequence ID" value="ORY82878.1"/>
    <property type="molecule type" value="Genomic_DNA"/>
</dbReference>
<reference evidence="8 9" key="1">
    <citation type="submission" date="2016-07" db="EMBL/GenBank/DDBJ databases">
        <title>Pervasive Adenine N6-methylation of Active Genes in Fungi.</title>
        <authorList>
            <consortium name="DOE Joint Genome Institute"/>
            <person name="Mondo S.J."/>
            <person name="Dannebaum R.O."/>
            <person name="Kuo R.C."/>
            <person name="Labutti K."/>
            <person name="Haridas S."/>
            <person name="Kuo A."/>
            <person name="Salamov A."/>
            <person name="Ahrendt S.R."/>
            <person name="Lipzen A."/>
            <person name="Sullivan W."/>
            <person name="Andreopoulos W.B."/>
            <person name="Clum A."/>
            <person name="Lindquist E."/>
            <person name="Daum C."/>
            <person name="Ramamoorthy G.K."/>
            <person name="Gryganskyi A."/>
            <person name="Culley D."/>
            <person name="Magnuson J.K."/>
            <person name="James T.Y."/>
            <person name="O'Malley M.A."/>
            <person name="Stajich J.E."/>
            <person name="Spatafora J.W."/>
            <person name="Visel A."/>
            <person name="Grigoriev I.V."/>
        </authorList>
    </citation>
    <scope>NUCLEOTIDE SEQUENCE [LARGE SCALE GENOMIC DNA]</scope>
    <source>
        <strain evidence="8 9">62-1032</strain>
    </source>
</reference>
<feature type="region of interest" description="Disordered" evidence="4">
    <location>
        <begin position="1682"/>
        <end position="1710"/>
    </location>
</feature>
<feature type="domain" description="Mon2 C-terminal" evidence="6">
    <location>
        <begin position="1186"/>
        <end position="1352"/>
    </location>
</feature>
<dbReference type="PANTHER" id="PTHR10663:SF333">
    <property type="entry name" value="PROTEIN MON2 HOMOLOG"/>
    <property type="match status" value="1"/>
</dbReference>
<dbReference type="Proteomes" id="UP000193467">
    <property type="component" value="Unassembled WGS sequence"/>
</dbReference>
<dbReference type="GO" id="GO:0015031">
    <property type="term" value="P:protein transport"/>
    <property type="evidence" value="ECO:0007669"/>
    <property type="project" value="UniProtKB-KW"/>
</dbReference>
<keyword evidence="9" id="KW-1185">Reference proteome</keyword>
<proteinExistence type="inferred from homology"/>
<evidence type="ECO:0000259" key="7">
    <source>
        <dbReference type="Pfam" id="PF16213"/>
    </source>
</evidence>
<evidence type="ECO:0000259" key="5">
    <source>
        <dbReference type="Pfam" id="PF12783"/>
    </source>
</evidence>
<evidence type="ECO:0000256" key="2">
    <source>
        <dbReference type="ARBA" id="ARBA00022448"/>
    </source>
</evidence>
<dbReference type="OrthoDB" id="294853at2759"/>
<dbReference type="InterPro" id="IPR032817">
    <property type="entry name" value="Mon2_C"/>
</dbReference>
<feature type="compositionally biased region" description="Polar residues" evidence="4">
    <location>
        <begin position="1065"/>
        <end position="1078"/>
    </location>
</feature>
<feature type="compositionally biased region" description="Low complexity" evidence="4">
    <location>
        <begin position="785"/>
        <end position="802"/>
    </location>
</feature>
<evidence type="ECO:0000256" key="4">
    <source>
        <dbReference type="SAM" id="MobiDB-lite"/>
    </source>
</evidence>
<dbReference type="InterPro" id="IPR016024">
    <property type="entry name" value="ARM-type_fold"/>
</dbReference>
<dbReference type="SUPFAM" id="SSF48371">
    <property type="entry name" value="ARM repeat"/>
    <property type="match status" value="1"/>
</dbReference>
<protein>
    <submittedName>
        <fullName evidence="8">Uncharacterized protein</fullName>
    </submittedName>
</protein>
<feature type="compositionally biased region" description="Gly residues" evidence="4">
    <location>
        <begin position="757"/>
        <end position="769"/>
    </location>
</feature>
<feature type="region of interest" description="Disordered" evidence="4">
    <location>
        <begin position="863"/>
        <end position="894"/>
    </location>
</feature>
<evidence type="ECO:0000313" key="8">
    <source>
        <dbReference type="EMBL" id="ORY82878.1"/>
    </source>
</evidence>
<organism evidence="8 9">
    <name type="scientific">Leucosporidium creatinivorum</name>
    <dbReference type="NCBI Taxonomy" id="106004"/>
    <lineage>
        <taxon>Eukaryota</taxon>
        <taxon>Fungi</taxon>
        <taxon>Dikarya</taxon>
        <taxon>Basidiomycota</taxon>
        <taxon>Pucciniomycotina</taxon>
        <taxon>Microbotryomycetes</taxon>
        <taxon>Leucosporidiales</taxon>
        <taxon>Leucosporidium</taxon>
    </lineage>
</organism>
<dbReference type="InterPro" id="IPR032691">
    <property type="entry name" value="Mon2/Sec7/BIG1-like_HUS"/>
</dbReference>
<comment type="similarity">
    <text evidence="1">Belongs to the MON2 family.</text>
</comment>
<keyword evidence="2" id="KW-0813">Transport</keyword>
<dbReference type="PANTHER" id="PTHR10663">
    <property type="entry name" value="GUANYL-NUCLEOTIDE EXCHANGE FACTOR"/>
    <property type="match status" value="1"/>
</dbReference>
<evidence type="ECO:0000256" key="3">
    <source>
        <dbReference type="ARBA" id="ARBA00022927"/>
    </source>
</evidence>
<feature type="region of interest" description="Disordered" evidence="4">
    <location>
        <begin position="747"/>
        <end position="807"/>
    </location>
</feature>
<feature type="domain" description="Mon2 C-terminal" evidence="6">
    <location>
        <begin position="1126"/>
        <end position="1173"/>
    </location>
</feature>
<dbReference type="InParanoid" id="A0A1Y2FG04"/>
<dbReference type="FunCoup" id="A0A1Y2FG04">
    <property type="interactions" value="482"/>
</dbReference>